<gene>
    <name evidence="2" type="ORF">EF810_00105</name>
</gene>
<protein>
    <recommendedName>
        <fullName evidence="1">NFACT protein RNA binding domain-containing protein</fullName>
    </recommendedName>
</protein>
<proteinExistence type="predicted"/>
<accession>A0A520KQH6</accession>
<evidence type="ECO:0000313" key="3">
    <source>
        <dbReference type="Proteomes" id="UP000316217"/>
    </source>
</evidence>
<organism evidence="2 3">
    <name type="scientific">Candidatus Methanodesulfokora washburnensis</name>
    <dbReference type="NCBI Taxonomy" id="2478471"/>
    <lineage>
        <taxon>Archaea</taxon>
        <taxon>Thermoproteota</taxon>
        <taxon>Candidatus Korarchaeia</taxon>
        <taxon>Candidatus Korarchaeia incertae sedis</taxon>
        <taxon>Candidatus Methanodesulfokora</taxon>
    </lineage>
</organism>
<evidence type="ECO:0000259" key="1">
    <source>
        <dbReference type="Pfam" id="PF18297"/>
    </source>
</evidence>
<dbReference type="Proteomes" id="UP000316217">
    <property type="component" value="Unassembled WGS sequence"/>
</dbReference>
<feature type="domain" description="NFACT protein RNA binding" evidence="1">
    <location>
        <begin position="71"/>
        <end position="173"/>
    </location>
</feature>
<reference evidence="2 3" key="1">
    <citation type="journal article" date="2019" name="Nat. Microbiol.">
        <title>Wide diversity of methane and short-chain alkane metabolisms in uncultured archaea.</title>
        <authorList>
            <person name="Borrel G."/>
            <person name="Adam P.S."/>
            <person name="McKay L.J."/>
            <person name="Chen L.X."/>
            <person name="Sierra-Garcia I.N."/>
            <person name="Sieber C.M."/>
            <person name="Letourneur Q."/>
            <person name="Ghozlane A."/>
            <person name="Andersen G.L."/>
            <person name="Li W.J."/>
            <person name="Hallam S.J."/>
            <person name="Muyzer G."/>
            <person name="de Oliveira V.M."/>
            <person name="Inskeep W.P."/>
            <person name="Banfield J.F."/>
            <person name="Gribaldo S."/>
        </authorList>
    </citation>
    <scope>NUCLEOTIDE SEQUENCE [LARGE SCALE GENOMIC DNA]</scope>
    <source>
        <strain evidence="2">NM4</strain>
    </source>
</reference>
<dbReference type="RefSeq" id="WP_125672280.1">
    <property type="nucleotide sequence ID" value="NZ_RCOS01000137.1"/>
</dbReference>
<dbReference type="AlphaFoldDB" id="A0A520KQH6"/>
<dbReference type="Pfam" id="PF18297">
    <property type="entry name" value="NFACT-R_2"/>
    <property type="match status" value="1"/>
</dbReference>
<dbReference type="EMBL" id="RXII01000001">
    <property type="protein sequence ID" value="RZN63738.1"/>
    <property type="molecule type" value="Genomic_DNA"/>
</dbReference>
<comment type="caution">
    <text evidence="2">The sequence shown here is derived from an EMBL/GenBank/DDBJ whole genome shotgun (WGS) entry which is preliminary data.</text>
</comment>
<sequence length="175" mass="20051">MTRAITEDLLDIRGRSRKRQLELARNLGISSFLQPAGGCILTDPAFARRFNDMRKYNPDFTLKDFLLLKLGRHFRLENDCKIVIGRNENENRKIIELIGGDDIIFNVVGLKGPIGVYLGVLKEDYLKKAASIIASYSKVPRGEKAKVRYWSKNGFDELIEAEPFSREEAQKYIIK</sequence>
<dbReference type="InterPro" id="IPR059101">
    <property type="entry name" value="NFACT-R_2"/>
</dbReference>
<name>A0A520KQH6_9CREN</name>
<evidence type="ECO:0000313" key="2">
    <source>
        <dbReference type="EMBL" id="RZN63738.1"/>
    </source>
</evidence>